<feature type="domain" description="SIS" evidence="2">
    <location>
        <begin position="26"/>
        <end position="166"/>
    </location>
</feature>
<dbReference type="InterPro" id="IPR046348">
    <property type="entry name" value="SIS_dom_sf"/>
</dbReference>
<protein>
    <submittedName>
        <fullName evidence="3">Sugar isomerase</fullName>
    </submittedName>
</protein>
<dbReference type="GO" id="GO:0097367">
    <property type="term" value="F:carbohydrate derivative binding"/>
    <property type="evidence" value="ECO:0007669"/>
    <property type="project" value="InterPro"/>
</dbReference>
<dbReference type="Proteomes" id="UP000192591">
    <property type="component" value="Unassembled WGS sequence"/>
</dbReference>
<keyword evidence="3" id="KW-0413">Isomerase</keyword>
<evidence type="ECO:0000313" key="3">
    <source>
        <dbReference type="EMBL" id="OQO93692.1"/>
    </source>
</evidence>
<dbReference type="GO" id="GO:0016853">
    <property type="term" value="F:isomerase activity"/>
    <property type="evidence" value="ECO:0007669"/>
    <property type="project" value="UniProtKB-KW"/>
</dbReference>
<dbReference type="Gene3D" id="3.40.50.10490">
    <property type="entry name" value="Glucose-6-phosphate isomerase like protein, domain 1"/>
    <property type="match status" value="3"/>
</dbReference>
<dbReference type="STRING" id="1962155.B1813_03905"/>
<dbReference type="CDD" id="cd05009">
    <property type="entry name" value="SIS_GlmS_GlmD_2"/>
    <property type="match status" value="1"/>
</dbReference>
<organism evidence="3 4">
    <name type="scientific">Saccharomonospora piscinae</name>
    <dbReference type="NCBI Taxonomy" id="687388"/>
    <lineage>
        <taxon>Bacteria</taxon>
        <taxon>Bacillati</taxon>
        <taxon>Actinomycetota</taxon>
        <taxon>Actinomycetes</taxon>
        <taxon>Pseudonocardiales</taxon>
        <taxon>Pseudonocardiaceae</taxon>
        <taxon>Saccharomonospora</taxon>
    </lineage>
</organism>
<dbReference type="Pfam" id="PF01380">
    <property type="entry name" value="SIS"/>
    <property type="match status" value="1"/>
</dbReference>
<keyword evidence="4" id="KW-1185">Reference proteome</keyword>
<proteinExistence type="predicted"/>
<name>A0A1V9A984_SACPI</name>
<dbReference type="AlphaFoldDB" id="A0A1V9A984"/>
<evidence type="ECO:0000259" key="2">
    <source>
        <dbReference type="PROSITE" id="PS51464"/>
    </source>
</evidence>
<evidence type="ECO:0000256" key="1">
    <source>
        <dbReference type="ARBA" id="ARBA00022737"/>
    </source>
</evidence>
<dbReference type="EMBL" id="MWIH01000003">
    <property type="protein sequence ID" value="OQO93692.1"/>
    <property type="molecule type" value="Genomic_DNA"/>
</dbReference>
<sequence>MTTPLVSDEIASQPDTWRQAAALAATSPLPEHGLRVAVVGCGTSWFVAQAYAARRESLGHGVTDAFAASEYPEGRDYDLVVAITRSGTTTEVLDLLGELRGRVRTLAIIGDPDSPGRDAADDVVALPFADERSVVQTRFATSALTLLRAGLGEDTAALATAAEDVVRWPVPEELLAKTQFTFLGRGFSVGLAHEAALKGREAALAWTESYPAMDYRHGPKSISDGDSAVIFFGPRPEGLVAEVEATGALVHYFDEDPQLTLVRCQRLAVAYALAKGLDPDRPRNLTRSIVLAGE</sequence>
<dbReference type="GO" id="GO:1901135">
    <property type="term" value="P:carbohydrate derivative metabolic process"/>
    <property type="evidence" value="ECO:0007669"/>
    <property type="project" value="InterPro"/>
</dbReference>
<dbReference type="CDD" id="cd05008">
    <property type="entry name" value="SIS_GlmS_GlmD_1"/>
    <property type="match status" value="1"/>
</dbReference>
<comment type="caution">
    <text evidence="3">The sequence shown here is derived from an EMBL/GenBank/DDBJ whole genome shotgun (WGS) entry which is preliminary data.</text>
</comment>
<dbReference type="PANTHER" id="PTHR10937">
    <property type="entry name" value="GLUCOSAMINE--FRUCTOSE-6-PHOSPHATE AMINOTRANSFERASE, ISOMERIZING"/>
    <property type="match status" value="1"/>
</dbReference>
<accession>A0A1V9A984</accession>
<evidence type="ECO:0000313" key="4">
    <source>
        <dbReference type="Proteomes" id="UP000192591"/>
    </source>
</evidence>
<dbReference type="InterPro" id="IPR001347">
    <property type="entry name" value="SIS_dom"/>
</dbReference>
<dbReference type="PROSITE" id="PS51464">
    <property type="entry name" value="SIS"/>
    <property type="match status" value="1"/>
</dbReference>
<dbReference type="SUPFAM" id="SSF53697">
    <property type="entry name" value="SIS domain"/>
    <property type="match status" value="1"/>
</dbReference>
<dbReference type="InterPro" id="IPR035466">
    <property type="entry name" value="GlmS/AgaS_SIS"/>
</dbReference>
<reference evidence="3 4" key="1">
    <citation type="submission" date="2017-02" db="EMBL/GenBank/DDBJ databases">
        <title>Draft genome of Saccharomonospora sp. 154.</title>
        <authorList>
            <person name="Alonso-Carmona G.S."/>
            <person name="De La Haba R."/>
            <person name="Vera-Gargallo B."/>
            <person name="Sandoval-Trujillo A.H."/>
            <person name="Ramirez-Duran N."/>
            <person name="Ventosa A."/>
        </authorList>
    </citation>
    <scope>NUCLEOTIDE SEQUENCE [LARGE SCALE GENOMIC DNA]</scope>
    <source>
        <strain evidence="3 4">LRS4.154</strain>
    </source>
</reference>
<dbReference type="InterPro" id="IPR035490">
    <property type="entry name" value="GlmS/FrlB_SIS"/>
</dbReference>
<keyword evidence="1" id="KW-0677">Repeat</keyword>
<gene>
    <name evidence="3" type="ORF">B1813_03905</name>
</gene>
<dbReference type="RefSeq" id="WP_081190643.1">
    <property type="nucleotide sequence ID" value="NZ_MWIH01000003.1"/>
</dbReference>